<dbReference type="Pfam" id="PF00583">
    <property type="entry name" value="Acetyltransf_1"/>
    <property type="match status" value="1"/>
</dbReference>
<dbReference type="GO" id="GO:0016747">
    <property type="term" value="F:acyltransferase activity, transferring groups other than amino-acyl groups"/>
    <property type="evidence" value="ECO:0007669"/>
    <property type="project" value="InterPro"/>
</dbReference>
<keyword evidence="2" id="KW-1185">Reference proteome</keyword>
<dbReference type="AlphaFoldDB" id="A0A4U7J9H7"/>
<dbReference type="InterPro" id="IPR000182">
    <property type="entry name" value="GNAT_dom"/>
</dbReference>
<dbReference type="Gene3D" id="3.40.630.30">
    <property type="match status" value="1"/>
</dbReference>
<dbReference type="EMBL" id="CP061336">
    <property type="protein sequence ID" value="QNU65581.1"/>
    <property type="molecule type" value="Genomic_DNA"/>
</dbReference>
<dbReference type="RefSeq" id="WP_137698688.1">
    <property type="nucleotide sequence ID" value="NZ_CP061336.1"/>
</dbReference>
<dbReference type="InterPro" id="IPR016181">
    <property type="entry name" value="Acyl_CoA_acyltransferase"/>
</dbReference>
<accession>A0A4U7J9H7</accession>
<name>A0A4U7J9H7_9FIRM</name>
<proteinExistence type="predicted"/>
<keyword evidence="1" id="KW-0808">Transferase</keyword>
<dbReference type="PROSITE" id="PS51186">
    <property type="entry name" value="GNAT"/>
    <property type="match status" value="1"/>
</dbReference>
<dbReference type="PANTHER" id="PTHR43415">
    <property type="entry name" value="SPERMIDINE N(1)-ACETYLTRANSFERASE"/>
    <property type="match status" value="1"/>
</dbReference>
<evidence type="ECO:0000313" key="2">
    <source>
        <dbReference type="Proteomes" id="UP000306409"/>
    </source>
</evidence>
<evidence type="ECO:0000313" key="1">
    <source>
        <dbReference type="EMBL" id="QNU65581.1"/>
    </source>
</evidence>
<dbReference type="KEGG" id="rher:EHE19_011660"/>
<sequence length="175" mass="20687">MLNINITNDTFNIRNINKESISNIYSIYKNTYDYSYATGIFNTIDYKQFSHQISQFITRQNVFFLDIYLVPSREVIGFIKGIIIKNEKIIWINSLAINKPYQRKGHGVQVMNLLENFLMQQFGMEKSYISVYKKNITGIRFWKKCGYKECNQLSELCSDSSSKLVTFMYKDIRNQ</sequence>
<dbReference type="OrthoDB" id="9127144at2"/>
<protein>
    <submittedName>
        <fullName evidence="1">GNAT family N-acetyltransferase</fullName>
    </submittedName>
</protein>
<gene>
    <name evidence="1" type="ORF">EHE19_011660</name>
</gene>
<dbReference type="PANTHER" id="PTHR43415:SF3">
    <property type="entry name" value="GNAT-FAMILY ACETYLTRANSFERASE"/>
    <property type="match status" value="1"/>
</dbReference>
<organism evidence="1 2">
    <name type="scientific">Ruminiclostridium herbifermentans</name>
    <dbReference type="NCBI Taxonomy" id="2488810"/>
    <lineage>
        <taxon>Bacteria</taxon>
        <taxon>Bacillati</taxon>
        <taxon>Bacillota</taxon>
        <taxon>Clostridia</taxon>
        <taxon>Eubacteriales</taxon>
        <taxon>Oscillospiraceae</taxon>
        <taxon>Ruminiclostridium</taxon>
    </lineage>
</organism>
<dbReference type="Proteomes" id="UP000306409">
    <property type="component" value="Chromosome"/>
</dbReference>
<dbReference type="SUPFAM" id="SSF55729">
    <property type="entry name" value="Acyl-CoA N-acyltransferases (Nat)"/>
    <property type="match status" value="1"/>
</dbReference>
<reference evidence="1 2" key="1">
    <citation type="submission" date="2020-09" db="EMBL/GenBank/DDBJ databases">
        <title>Characterization and genome sequencing of Ruminiclostridium sp. nov. MA18.</title>
        <authorList>
            <person name="Rettenmaier R."/>
            <person name="Kowollik M.-L."/>
            <person name="Liebl W."/>
            <person name="Zverlov V."/>
        </authorList>
    </citation>
    <scope>NUCLEOTIDE SEQUENCE [LARGE SCALE GENOMIC DNA]</scope>
    <source>
        <strain evidence="1 2">MA18</strain>
    </source>
</reference>